<keyword evidence="3" id="KW-1185">Reference proteome</keyword>
<dbReference type="Proteomes" id="UP000219286">
    <property type="component" value="Unassembled WGS sequence"/>
</dbReference>
<organism evidence="2 3">
    <name type="scientific">Trichoderma parareesei</name>
    <name type="common">Filamentous fungus</name>
    <dbReference type="NCBI Taxonomy" id="858221"/>
    <lineage>
        <taxon>Eukaryota</taxon>
        <taxon>Fungi</taxon>
        <taxon>Dikarya</taxon>
        <taxon>Ascomycota</taxon>
        <taxon>Pezizomycotina</taxon>
        <taxon>Sordariomycetes</taxon>
        <taxon>Hypocreomycetidae</taxon>
        <taxon>Hypocreales</taxon>
        <taxon>Hypocreaceae</taxon>
        <taxon>Trichoderma</taxon>
    </lineage>
</organism>
<evidence type="ECO:0000259" key="1">
    <source>
        <dbReference type="Pfam" id="PF20255"/>
    </source>
</evidence>
<feature type="domain" description="DUF6606" evidence="1">
    <location>
        <begin position="7"/>
        <end position="279"/>
    </location>
</feature>
<dbReference type="Pfam" id="PF20255">
    <property type="entry name" value="DUF6606"/>
    <property type="match status" value="1"/>
</dbReference>
<gene>
    <name evidence="2" type="ORF">A9Z42_0091560</name>
</gene>
<reference evidence="2 3" key="1">
    <citation type="journal article" date="2015" name="Genome Announc.">
        <title>Genome sequence and annotation of Trichoderma parareesei, the ancestor of the cellulase producer Trichoderma reesei.</title>
        <authorList>
            <person name="Yang D."/>
            <person name="Pomraning K."/>
            <person name="Kopchinskiy A."/>
            <person name="Karimi Aghcheh R."/>
            <person name="Atanasova L."/>
            <person name="Chenthamara K."/>
            <person name="Baker S.E."/>
            <person name="Zhang R."/>
            <person name="Shen Q."/>
            <person name="Freitag M."/>
            <person name="Kubicek C.P."/>
            <person name="Druzhinina I.S."/>
        </authorList>
    </citation>
    <scope>NUCLEOTIDE SEQUENCE [LARGE SCALE GENOMIC DNA]</scope>
    <source>
        <strain evidence="2 3">CBS 125925</strain>
    </source>
</reference>
<protein>
    <recommendedName>
        <fullName evidence="1">DUF6606 domain-containing protein</fullName>
    </recommendedName>
</protein>
<proteinExistence type="predicted"/>
<comment type="caution">
    <text evidence="2">The sequence shown here is derived from an EMBL/GenBank/DDBJ whole genome shotgun (WGS) entry which is preliminary data.</text>
</comment>
<dbReference type="AlphaFoldDB" id="A0A2H2ZLJ1"/>
<evidence type="ECO:0000313" key="3">
    <source>
        <dbReference type="Proteomes" id="UP000219286"/>
    </source>
</evidence>
<dbReference type="EMBL" id="LFMI01000827">
    <property type="protein sequence ID" value="OTA08197.1"/>
    <property type="molecule type" value="Genomic_DNA"/>
</dbReference>
<sequence length="842" mass="95268">MASIRSIIEHAVLPPKIPGAKEDNYDAISSEFLERLLNACEKLKHLAAAPLADALRSLSKSLQACKALNRGQLDKEALLRQFGLLNPDVTLVCYVVEQNAAILIRREIDQNYKEFVIFEAFEVSPVTEHVLAADNALTWDFPGRAVRLSLADFNDKEFQENLAAFLEQASMEAVHHVQARAKKARVSVTEIRDTTDPALISQMLLSLLEAIGESAPVPKLRKRVRDDVNFEKNGLLPWRRLPFWLVLRVAAQRHLHFALGKSGRACYKLLMCIFFSELLDDASNELPSFAGPKRLEPDLLITLRAKLCRRMIKLEKDKADVSSTYEQSFDAAFCSTVPHIEGSIRHASNNVKKVWEDFRSKTIRRVSRLQPRASDDSVKLSLTNSRRHLDEVFASYYAPSSNHGNASLDLPSPMDKPIQEKLAFTSKISTLVQLEMNIEREAQGRSRGLQKAKSRCQELAATIHDYLHQVGDLYNGDPAQQSVKVLCVFELWMRMDECAIVCCPLLANYRPIFDPRLLDALQLPTLAGLGRLRAVQAYLARRQANAKYAHFLHHRTGDSFAAEYASQDAAMRQLLVDIQNASDMDRAVKEATWEEETRQYKEYTEKINSLECLCTFDGEVRDVSNCARCLYWRRRKRLTVQVHEDFLPIDESKRQSIVFELAIPTYLSAYRNMTWEILRDLAHPTRQSSPSPQTRLHKCPQLQDFMTADSSCLSFASVKKCFTETHYSFNSGLVPRAKILLPFAADFDLYDHSAKVWVADLNKHLTLQHLCGVHIPQGLSDAIMKPQSHPAPDVDGPSSHQIQANLTKCPPNMSAAEFSAYQKLLAGKSRRLLWENEHSSAA</sequence>
<dbReference type="InterPro" id="IPR046541">
    <property type="entry name" value="DUF6606"/>
</dbReference>
<name>A0A2H2ZLJ1_TRIPA</name>
<evidence type="ECO:0000313" key="2">
    <source>
        <dbReference type="EMBL" id="OTA08197.1"/>
    </source>
</evidence>
<accession>A0A2H2ZLJ1</accession>